<organism evidence="1 2">
    <name type="scientific">Vibrio splendidus</name>
    <dbReference type="NCBI Taxonomy" id="29497"/>
    <lineage>
        <taxon>Bacteria</taxon>
        <taxon>Pseudomonadati</taxon>
        <taxon>Pseudomonadota</taxon>
        <taxon>Gammaproteobacteria</taxon>
        <taxon>Vibrionales</taxon>
        <taxon>Vibrionaceae</taxon>
        <taxon>Vibrio</taxon>
    </lineage>
</organism>
<evidence type="ECO:0000313" key="2">
    <source>
        <dbReference type="Proteomes" id="UP001569200"/>
    </source>
</evidence>
<comment type="caution">
    <text evidence="1">The sequence shown here is derived from an EMBL/GenBank/DDBJ whole genome shotgun (WGS) entry which is preliminary data.</text>
</comment>
<accession>A0ABV4LVF7</accession>
<dbReference type="Proteomes" id="UP001569200">
    <property type="component" value="Unassembled WGS sequence"/>
</dbReference>
<evidence type="ECO:0008006" key="3">
    <source>
        <dbReference type="Google" id="ProtNLM"/>
    </source>
</evidence>
<dbReference type="SUPFAM" id="SSF51126">
    <property type="entry name" value="Pectin lyase-like"/>
    <property type="match status" value="1"/>
</dbReference>
<name>A0ABV4LVF7_VIBSP</name>
<dbReference type="PROSITE" id="PS51257">
    <property type="entry name" value="PROKAR_LIPOPROTEIN"/>
    <property type="match status" value="1"/>
</dbReference>
<evidence type="ECO:0000313" key="1">
    <source>
        <dbReference type="EMBL" id="MEZ8181760.1"/>
    </source>
</evidence>
<proteinExistence type="predicted"/>
<keyword evidence="2" id="KW-1185">Reference proteome</keyword>
<dbReference type="InterPro" id="IPR011050">
    <property type="entry name" value="Pectin_lyase_fold/virulence"/>
</dbReference>
<protein>
    <recommendedName>
        <fullName evidence="3">Lipoprotein</fullName>
    </recommendedName>
</protein>
<reference evidence="1 2" key="1">
    <citation type="submission" date="2024-06" db="EMBL/GenBank/DDBJ databases">
        <authorList>
            <person name="Steensen K."/>
            <person name="Seneca J."/>
            <person name="Bartlau N."/>
            <person name="Yu A.X."/>
            <person name="Polz M.F."/>
        </authorList>
    </citation>
    <scope>NUCLEOTIDE SEQUENCE [LARGE SCALE GENOMIC DNA]</scope>
    <source>
        <strain evidence="1 2">1F145</strain>
    </source>
</reference>
<dbReference type="EMBL" id="JBGOOW010000014">
    <property type="protein sequence ID" value="MEZ8181760.1"/>
    <property type="molecule type" value="Genomic_DNA"/>
</dbReference>
<dbReference type="RefSeq" id="WP_368084534.1">
    <property type="nucleotide sequence ID" value="NZ_JBGONW010000018.1"/>
</dbReference>
<sequence>MQISKVATAVALSTGLLFGCNSDGLPIPTDPGGTDPVEPVEVYSIENVYWDLTGGAVAAQSLSGTSPYRFDNNEEGTRALSIYSGDVANGFTFESSIYTAEEEGVVSFEGKDCTYTVTEQQLDMTCEKDDVETAYSATEITDESVITALENADDGKPKSVEEVNAAIASAEEGATIELSSQGTFDTGVIELNKAVILDGASLVTITGDACIDVTAPGASIKNMTFANDNLAGCFGRESAGTSDNETGAIIIGKIGKDSDPVALENLKFDANGITEDDLGTKKASWLFSRGYFTLDNSEFIGLSGSFQNNAIRINCSSNNARFGSQITNNTFTIKSGGSDVGGIKVGDSSGAEIKDTDDNNTCNVTVESNTFNGYKTLLSADNTSDFRNTAIYAQPDSINTSSGKENALN</sequence>
<gene>
    <name evidence="1" type="ORF">ACED33_13810</name>
</gene>